<accession>A0A8D8VD93</accession>
<dbReference type="PANTHER" id="PTHR47331">
    <property type="entry name" value="PHD-TYPE DOMAIN-CONTAINING PROTEIN"/>
    <property type="match status" value="1"/>
</dbReference>
<evidence type="ECO:0000313" key="2">
    <source>
        <dbReference type="EMBL" id="CAG6723460.1"/>
    </source>
</evidence>
<sequence>MAPSKAIIKRDLLMIKKATAHTNKFIDTTAQPSVSDLERCLKELTDLREQFLPLRMSIWVVLYDDSHSDQAEYTSLFESDTNSLEDEIPALLAKVGGILSEVRKAQSPVPSLPSSEGSNGTSVQPQIRLPQIELPTFNGSHGQFNDFYNTFQSLVHENSSLTSVQKLHYLRSCLKGQASEVVSAISISHDNYQVAWDLLVQQYQNRRRIVETHLNAVFNIPSLPKFDSGKALSHLYNEVQKNLKALSALDLDPSAGCGDIILIHVIKKKLNIHLLKEWELSIHHIQDELPTLNQFLEFLLKHSRVQEAVQFTSDNRSGDSAGDSAGKSTSKEPRKGMCLTSPIMKSPIPSSNLHCPYCKSNHHLYLCDMFKSLSVQDRFSKVKNLRLCVNCLSPSHAVTNCNSRYSCSRCNNKHHSLLHQYQGEESRSAQVTRNYDVPCASQGADQDKGPTQVIALVRDFTTPSQRLNQNALVSSSTQQTKTVLLATAVVTMYDHHGNPHKLRALLDNGSQSNFISKNACQLLKLKGLKSNTTLAGIGGAKLASTHSLTHTIYSSDGAYKQSLDFIILPKLTQNLPVENIDISRLNIPTSTITLADPKFQVTSPIDILIGSELFFSLLCFGQKKFGPSLPVLIKTRLGWIISGPLCLPT</sequence>
<evidence type="ECO:0008006" key="3">
    <source>
        <dbReference type="Google" id="ProtNLM"/>
    </source>
</evidence>
<name>A0A8D8VD93_9HEMI</name>
<reference evidence="2" key="1">
    <citation type="submission" date="2021-05" db="EMBL/GenBank/DDBJ databases">
        <authorList>
            <person name="Alioto T."/>
            <person name="Alioto T."/>
            <person name="Gomez Garrido J."/>
        </authorList>
    </citation>
    <scope>NUCLEOTIDE SEQUENCE</scope>
</reference>
<dbReference type="EMBL" id="HBUF01365718">
    <property type="protein sequence ID" value="CAG6723460.1"/>
    <property type="molecule type" value="Transcribed_RNA"/>
</dbReference>
<dbReference type="Gene3D" id="2.40.70.10">
    <property type="entry name" value="Acid Proteases"/>
    <property type="match status" value="1"/>
</dbReference>
<dbReference type="InterPro" id="IPR021109">
    <property type="entry name" value="Peptidase_aspartic_dom_sf"/>
</dbReference>
<organism evidence="2">
    <name type="scientific">Cacopsylla melanoneura</name>
    <dbReference type="NCBI Taxonomy" id="428564"/>
    <lineage>
        <taxon>Eukaryota</taxon>
        <taxon>Metazoa</taxon>
        <taxon>Ecdysozoa</taxon>
        <taxon>Arthropoda</taxon>
        <taxon>Hexapoda</taxon>
        <taxon>Insecta</taxon>
        <taxon>Pterygota</taxon>
        <taxon>Neoptera</taxon>
        <taxon>Paraneoptera</taxon>
        <taxon>Hemiptera</taxon>
        <taxon>Sternorrhyncha</taxon>
        <taxon>Psylloidea</taxon>
        <taxon>Psyllidae</taxon>
        <taxon>Psyllinae</taxon>
        <taxon>Cacopsylla</taxon>
    </lineage>
</organism>
<feature type="region of interest" description="Disordered" evidence="1">
    <location>
        <begin position="311"/>
        <end position="336"/>
    </location>
</feature>
<dbReference type="CDD" id="cd00303">
    <property type="entry name" value="retropepsin_like"/>
    <property type="match status" value="1"/>
</dbReference>
<protein>
    <recommendedName>
        <fullName evidence="3">Peptidase aspartic putative domain-containing protein</fullName>
    </recommendedName>
</protein>
<evidence type="ECO:0000256" key="1">
    <source>
        <dbReference type="SAM" id="MobiDB-lite"/>
    </source>
</evidence>
<feature type="compositionally biased region" description="Low complexity" evidence="1">
    <location>
        <begin position="318"/>
        <end position="328"/>
    </location>
</feature>
<dbReference type="Pfam" id="PF03564">
    <property type="entry name" value="DUF1759"/>
    <property type="match status" value="1"/>
</dbReference>
<proteinExistence type="predicted"/>
<dbReference type="InterPro" id="IPR005312">
    <property type="entry name" value="DUF1759"/>
</dbReference>
<dbReference type="AlphaFoldDB" id="A0A8D8VD93"/>